<sequence>MKRIGLIGTGKHGSRYANHIITDIDTFALTGISRRSEEGFNQAKEWETCYFPDWRDLVASPDVDALVAVTVPSLNLDIARLCAEHGKPLLLEKPLAGNGRDAEEIVRVMREAGCPLTVGQTLRYNPVIGSLQKQLPHLGRLYSLAVNQRIEPSTLAWHDDPEVAGAGVIIHTAVHVFDALKVITGLRIRRVMAASRCVHSSCLEDLVIVLLEFENGVLGTLDVSKVGHARSGRYEFICQEGQLHGDQIHCFTKTIRHSSVVFQEQLEQVPTILPLLEDWASFLETGQNNPVTGEDGLYAVKVCDCCLQSVAENRWIDV</sequence>
<gene>
    <name evidence="3" type="ORF">SAMN02745220_04599</name>
</gene>
<dbReference type="EMBL" id="FRFE01000036">
    <property type="protein sequence ID" value="SHO52502.1"/>
    <property type="molecule type" value="Genomic_DNA"/>
</dbReference>
<proteinExistence type="predicted"/>
<dbReference type="GO" id="GO:0000166">
    <property type="term" value="F:nucleotide binding"/>
    <property type="evidence" value="ECO:0007669"/>
    <property type="project" value="InterPro"/>
</dbReference>
<dbReference type="STRING" id="1121416.SAMN02745220_04599"/>
<organism evidence="3 4">
    <name type="scientific">Desulfopila aestuarii DSM 18488</name>
    <dbReference type="NCBI Taxonomy" id="1121416"/>
    <lineage>
        <taxon>Bacteria</taxon>
        <taxon>Pseudomonadati</taxon>
        <taxon>Thermodesulfobacteriota</taxon>
        <taxon>Desulfobulbia</taxon>
        <taxon>Desulfobulbales</taxon>
        <taxon>Desulfocapsaceae</taxon>
        <taxon>Desulfopila</taxon>
    </lineage>
</organism>
<reference evidence="3 4" key="1">
    <citation type="submission" date="2016-12" db="EMBL/GenBank/DDBJ databases">
        <authorList>
            <person name="Song W.-J."/>
            <person name="Kurnit D.M."/>
        </authorList>
    </citation>
    <scope>NUCLEOTIDE SEQUENCE [LARGE SCALE GENOMIC DNA]</scope>
    <source>
        <strain evidence="3 4">DSM 18488</strain>
    </source>
</reference>
<name>A0A1M7YIR0_9BACT</name>
<dbReference type="PANTHER" id="PTHR43377:SF2">
    <property type="entry name" value="BINDING ROSSMANN FOLD OXIDOREDUCTASE, PUTATIVE (AFU_ORTHOLOGUE AFUA_4G00560)-RELATED"/>
    <property type="match status" value="1"/>
</dbReference>
<keyword evidence="4" id="KW-1185">Reference proteome</keyword>
<evidence type="ECO:0000259" key="2">
    <source>
        <dbReference type="Pfam" id="PF22725"/>
    </source>
</evidence>
<dbReference type="RefSeq" id="WP_073616081.1">
    <property type="nucleotide sequence ID" value="NZ_FRFE01000036.1"/>
</dbReference>
<protein>
    <submittedName>
        <fullName evidence="3">Predicted dehydrogenase</fullName>
    </submittedName>
</protein>
<evidence type="ECO:0000313" key="4">
    <source>
        <dbReference type="Proteomes" id="UP000184603"/>
    </source>
</evidence>
<evidence type="ECO:0000313" key="3">
    <source>
        <dbReference type="EMBL" id="SHO52502.1"/>
    </source>
</evidence>
<dbReference type="Gene3D" id="3.40.50.720">
    <property type="entry name" value="NAD(P)-binding Rossmann-like Domain"/>
    <property type="match status" value="1"/>
</dbReference>
<feature type="domain" description="Gfo/Idh/MocA-like oxidoreductase N-terminal" evidence="1">
    <location>
        <begin position="3"/>
        <end position="119"/>
    </location>
</feature>
<accession>A0A1M7YIR0</accession>
<dbReference type="OrthoDB" id="9815825at2"/>
<dbReference type="Gene3D" id="3.30.360.10">
    <property type="entry name" value="Dihydrodipicolinate Reductase, domain 2"/>
    <property type="match status" value="1"/>
</dbReference>
<dbReference type="InterPro" id="IPR055170">
    <property type="entry name" value="GFO_IDH_MocA-like_dom"/>
</dbReference>
<dbReference type="Proteomes" id="UP000184603">
    <property type="component" value="Unassembled WGS sequence"/>
</dbReference>
<dbReference type="InterPro" id="IPR051450">
    <property type="entry name" value="Gfo/Idh/MocA_Oxidoreductases"/>
</dbReference>
<feature type="domain" description="GFO/IDH/MocA-like oxidoreductase" evidence="2">
    <location>
        <begin position="151"/>
        <end position="243"/>
    </location>
</feature>
<dbReference type="SUPFAM" id="SSF55347">
    <property type="entry name" value="Glyceraldehyde-3-phosphate dehydrogenase-like, C-terminal domain"/>
    <property type="match status" value="1"/>
</dbReference>
<dbReference type="SUPFAM" id="SSF51735">
    <property type="entry name" value="NAD(P)-binding Rossmann-fold domains"/>
    <property type="match status" value="1"/>
</dbReference>
<evidence type="ECO:0000259" key="1">
    <source>
        <dbReference type="Pfam" id="PF01408"/>
    </source>
</evidence>
<dbReference type="PANTHER" id="PTHR43377">
    <property type="entry name" value="BILIVERDIN REDUCTASE A"/>
    <property type="match status" value="1"/>
</dbReference>
<dbReference type="InterPro" id="IPR036291">
    <property type="entry name" value="NAD(P)-bd_dom_sf"/>
</dbReference>
<dbReference type="Pfam" id="PF22725">
    <property type="entry name" value="GFO_IDH_MocA_C3"/>
    <property type="match status" value="1"/>
</dbReference>
<dbReference type="Pfam" id="PF01408">
    <property type="entry name" value="GFO_IDH_MocA"/>
    <property type="match status" value="1"/>
</dbReference>
<dbReference type="AlphaFoldDB" id="A0A1M7YIR0"/>
<dbReference type="InterPro" id="IPR000683">
    <property type="entry name" value="Gfo/Idh/MocA-like_OxRdtase_N"/>
</dbReference>